<feature type="domain" description="Protein kinase" evidence="10">
    <location>
        <begin position="121"/>
        <end position="418"/>
    </location>
</feature>
<dbReference type="GO" id="GO:0106310">
    <property type="term" value="F:protein serine kinase activity"/>
    <property type="evidence" value="ECO:0007669"/>
    <property type="project" value="UniProtKB-UniRule"/>
</dbReference>
<feature type="domain" description="Protein kinase" evidence="10">
    <location>
        <begin position="514"/>
        <end position="842"/>
    </location>
</feature>
<comment type="function">
    <text evidence="9">Responds to activation by environmental stress and pro-inflammatory cytokines by phosphorylating a number of transcription factors, and thus regulates transcriptional activity.</text>
</comment>
<dbReference type="InterPro" id="IPR011009">
    <property type="entry name" value="Kinase-like_dom_sf"/>
</dbReference>
<dbReference type="PROSITE" id="PS50011">
    <property type="entry name" value="PROTEIN_KINASE_DOM"/>
    <property type="match status" value="2"/>
</dbReference>
<dbReference type="FunFam" id="3.30.200.20:FF:000210">
    <property type="entry name" value="Mitogen-activated protein kinase"/>
    <property type="match status" value="1"/>
</dbReference>
<dbReference type="GO" id="GO:0005524">
    <property type="term" value="F:ATP binding"/>
    <property type="evidence" value="ECO:0007669"/>
    <property type="project" value="UniProtKB-UniRule"/>
</dbReference>
<dbReference type="PRINTS" id="PR01772">
    <property type="entry name" value="JNKMAPKINASE"/>
</dbReference>
<dbReference type="AlphaFoldDB" id="A0A1D2MAJ7"/>
<keyword evidence="1 9" id="KW-0723">Serine/threonine-protein kinase</keyword>
<evidence type="ECO:0000313" key="11">
    <source>
        <dbReference type="EMBL" id="ODM89959.1"/>
    </source>
</evidence>
<dbReference type="GO" id="GO:0004707">
    <property type="term" value="F:MAP kinase activity"/>
    <property type="evidence" value="ECO:0007669"/>
    <property type="project" value="UniProtKB-UniRule"/>
</dbReference>
<comment type="subcellular location">
    <subcellularLocation>
        <location evidence="9">Cytoplasm</location>
    </subcellularLocation>
</comment>
<name>A0A1D2MAJ7_ORCCI</name>
<evidence type="ECO:0000256" key="4">
    <source>
        <dbReference type="ARBA" id="ARBA00022741"/>
    </source>
</evidence>
<comment type="similarity">
    <text evidence="9">Belongs to the protein kinase superfamily. CMGC Ser/Thr protein kinase family. MAP kinase subfamily.</text>
</comment>
<reference evidence="11 12" key="1">
    <citation type="journal article" date="2016" name="Genome Biol. Evol.">
        <title>Gene Family Evolution Reflects Adaptation to Soil Environmental Stressors in the Genome of the Collembolan Orchesella cincta.</title>
        <authorList>
            <person name="Faddeeva-Vakhrusheva A."/>
            <person name="Derks M.F."/>
            <person name="Anvar S.Y."/>
            <person name="Agamennone V."/>
            <person name="Suring W."/>
            <person name="Smit S."/>
            <person name="van Straalen N.M."/>
            <person name="Roelofs D."/>
        </authorList>
    </citation>
    <scope>NUCLEOTIDE SEQUENCE [LARGE SCALE GENOMIC DNA]</scope>
    <source>
        <tissue evidence="11">Mixed pool</tissue>
    </source>
</reference>
<dbReference type="Proteomes" id="UP000094527">
    <property type="component" value="Unassembled WGS sequence"/>
</dbReference>
<gene>
    <name evidence="11" type="ORF">Ocin01_16723</name>
</gene>
<keyword evidence="12" id="KW-1185">Reference proteome</keyword>
<dbReference type="SMART" id="SM00220">
    <property type="entry name" value="S_TKc"/>
    <property type="match status" value="2"/>
</dbReference>
<dbReference type="PANTHER" id="PTHR24055">
    <property type="entry name" value="MITOGEN-ACTIVATED PROTEIN KINASE"/>
    <property type="match status" value="1"/>
</dbReference>
<comment type="catalytic activity">
    <reaction evidence="7">
        <text>L-threonyl-[protein] + ATP = O-phospho-L-threonyl-[protein] + ADP + H(+)</text>
        <dbReference type="Rhea" id="RHEA:46608"/>
        <dbReference type="Rhea" id="RHEA-COMP:11060"/>
        <dbReference type="Rhea" id="RHEA-COMP:11605"/>
        <dbReference type="ChEBI" id="CHEBI:15378"/>
        <dbReference type="ChEBI" id="CHEBI:30013"/>
        <dbReference type="ChEBI" id="CHEBI:30616"/>
        <dbReference type="ChEBI" id="CHEBI:61977"/>
        <dbReference type="ChEBI" id="CHEBI:456216"/>
        <dbReference type="EC" id="2.7.11.24"/>
    </reaction>
</comment>
<keyword evidence="6 9" id="KW-0067">ATP-binding</keyword>
<evidence type="ECO:0000256" key="7">
    <source>
        <dbReference type="ARBA" id="ARBA00047592"/>
    </source>
</evidence>
<organism evidence="11 12">
    <name type="scientific">Orchesella cincta</name>
    <name type="common">Springtail</name>
    <name type="synonym">Podura cincta</name>
    <dbReference type="NCBI Taxonomy" id="48709"/>
    <lineage>
        <taxon>Eukaryota</taxon>
        <taxon>Metazoa</taxon>
        <taxon>Ecdysozoa</taxon>
        <taxon>Arthropoda</taxon>
        <taxon>Hexapoda</taxon>
        <taxon>Collembola</taxon>
        <taxon>Entomobryomorpha</taxon>
        <taxon>Entomobryoidea</taxon>
        <taxon>Orchesellidae</taxon>
        <taxon>Orchesellinae</taxon>
        <taxon>Orchesella</taxon>
    </lineage>
</organism>
<comment type="cofactor">
    <cofactor evidence="9">
        <name>Mg(2+)</name>
        <dbReference type="ChEBI" id="CHEBI:18420"/>
    </cofactor>
</comment>
<keyword evidence="4 9" id="KW-0547">Nucleotide-binding</keyword>
<protein>
    <recommendedName>
        <fullName evidence="9">Stress-activated protein kinase JNK</fullName>
        <ecNumber evidence="9">2.7.11.24</ecNumber>
    </recommendedName>
</protein>
<accession>A0A1D2MAJ7</accession>
<keyword evidence="3 9" id="KW-0808">Transferase</keyword>
<dbReference type="STRING" id="48709.A0A1D2MAJ7"/>
<dbReference type="Gene3D" id="3.30.200.20">
    <property type="entry name" value="Phosphorylase Kinase, domain 1"/>
    <property type="match status" value="2"/>
</dbReference>
<comment type="caution">
    <text evidence="11">The sequence shown here is derived from an EMBL/GenBank/DDBJ whole genome shotgun (WGS) entry which is preliminary data.</text>
</comment>
<dbReference type="InterPro" id="IPR000719">
    <property type="entry name" value="Prot_kinase_dom"/>
</dbReference>
<dbReference type="FunFam" id="1.10.510.10:FF:000624">
    <property type="entry name" value="Mitogen-activated protein kinase"/>
    <property type="match status" value="2"/>
</dbReference>
<evidence type="ECO:0000256" key="9">
    <source>
        <dbReference type="RuleBase" id="RU368052"/>
    </source>
</evidence>
<dbReference type="EC" id="2.7.11.24" evidence="9"/>
<sequence>MYTSNGNVLDLVYASAEYAKSCNSHHHLASQQNDLDQHSSKLLVTLIIFVLRILPFHFSCKFLQEIMAGNSNNCANATTTSTTVGSASSQATEGLDNSELIRKFYSVKVQNDSTFTIPTRYINLNFIGNGSEGTVCSATDSLKNQQVAIKKLTPFHHNESAKRAYRELKLLRSVDHRNVIELLDVFTPQSSLQEFKDIYLIMELMDFDLALVLDQKKDLDHSQISYFIYQILSAVRYLNSIGICHRDIKPANIGVMGQGCNLKLLDFGTARLVSPLMTEYLVTRYYRAPEVVLEMDYNEKVDVWSTGCILGEIIRGSFLFPGQNQLDQWVKIIEKLGTPNPDFIERIPHRYTKLYVESRQSYKSWGFDTLFPDNCFPKTGLKYPMLTAGNGRDLLSKMLVIDPKQRISVEEALKHPYISLWDENTEADKIIPPNLSVHAVDELDQERSVHLWKEMIWVEIRHENVIDVSTSASSATPQVDVVSLNSKIVPKVPSVRFYSMKDQSGSIFTIPMRYYNLKLIGIGSQGKVCKAFSKFFKIPWSISATDSLTHQQVAIKKLSPFHNKESAKRVYRELKLLRLVNHANFKISPKNFFNLKNLIFPKVIKLLDVFTPQFSLQHFEDIYLVKELMDFGLEGFLAHKKEFNHSQISYFIYQILSAVKYLKSIGIQHLDIKPSNIGVMRLIYTLKLIDVGTASVADPMITKHVVKRYYTAPEVLLQMEYNEKVDIWSIGCIFGEIIKGFVLFPGDYRLDQYNKITEKLGSPSQHFIDKIPKPIMKTYVENQPHCESWGFERLFSDLRFPGTTLQYPTLTAGNGRDLLSKMLVIDPEHRICVEEALKHPYISLWDENTEANATVQPNSTIDAVDEHEQERRCR</sequence>
<dbReference type="GO" id="GO:0005737">
    <property type="term" value="C:cytoplasm"/>
    <property type="evidence" value="ECO:0007669"/>
    <property type="project" value="UniProtKB-SubCell"/>
</dbReference>
<evidence type="ECO:0000256" key="1">
    <source>
        <dbReference type="ARBA" id="ARBA00022527"/>
    </source>
</evidence>
<dbReference type="EMBL" id="LJIJ01002271">
    <property type="protein sequence ID" value="ODM89959.1"/>
    <property type="molecule type" value="Genomic_DNA"/>
</dbReference>
<dbReference type="SUPFAM" id="SSF56112">
    <property type="entry name" value="Protein kinase-like (PK-like)"/>
    <property type="match status" value="2"/>
</dbReference>
<dbReference type="Gene3D" id="1.10.510.10">
    <property type="entry name" value="Transferase(Phosphotransferase) domain 1"/>
    <property type="match status" value="2"/>
</dbReference>
<comment type="catalytic activity">
    <reaction evidence="8">
        <text>L-seryl-[protein] + ATP = O-phospho-L-seryl-[protein] + ADP + H(+)</text>
        <dbReference type="Rhea" id="RHEA:17989"/>
        <dbReference type="Rhea" id="RHEA-COMP:9863"/>
        <dbReference type="Rhea" id="RHEA-COMP:11604"/>
        <dbReference type="ChEBI" id="CHEBI:15378"/>
        <dbReference type="ChEBI" id="CHEBI:29999"/>
        <dbReference type="ChEBI" id="CHEBI:30616"/>
        <dbReference type="ChEBI" id="CHEBI:83421"/>
        <dbReference type="ChEBI" id="CHEBI:456216"/>
        <dbReference type="EC" id="2.7.11.24"/>
    </reaction>
</comment>
<dbReference type="InterPro" id="IPR050117">
    <property type="entry name" value="MAPK"/>
</dbReference>
<evidence type="ECO:0000256" key="6">
    <source>
        <dbReference type="ARBA" id="ARBA00022840"/>
    </source>
</evidence>
<dbReference type="OMA" id="IQGTHII"/>
<evidence type="ECO:0000256" key="3">
    <source>
        <dbReference type="ARBA" id="ARBA00022679"/>
    </source>
</evidence>
<evidence type="ECO:0000256" key="5">
    <source>
        <dbReference type="ARBA" id="ARBA00022777"/>
    </source>
</evidence>
<dbReference type="Pfam" id="PF00069">
    <property type="entry name" value="Pkinase"/>
    <property type="match status" value="2"/>
</dbReference>
<evidence type="ECO:0000313" key="12">
    <source>
        <dbReference type="Proteomes" id="UP000094527"/>
    </source>
</evidence>
<evidence type="ECO:0000256" key="2">
    <source>
        <dbReference type="ARBA" id="ARBA00022553"/>
    </source>
</evidence>
<proteinExistence type="inferred from homology"/>
<keyword evidence="5 9" id="KW-0418">Kinase</keyword>
<evidence type="ECO:0000256" key="8">
    <source>
        <dbReference type="ARBA" id="ARBA00048312"/>
    </source>
</evidence>
<keyword evidence="9" id="KW-0460">Magnesium</keyword>
<evidence type="ECO:0000259" key="10">
    <source>
        <dbReference type="PROSITE" id="PS50011"/>
    </source>
</evidence>
<keyword evidence="2 9" id="KW-0597">Phosphoprotein</keyword>
<dbReference type="InterPro" id="IPR008351">
    <property type="entry name" value="MAPK_JNK"/>
</dbReference>
<dbReference type="OrthoDB" id="192887at2759"/>